<dbReference type="Proteomes" id="UP000783686">
    <property type="component" value="Unassembled WGS sequence"/>
</dbReference>
<feature type="compositionally biased region" description="Polar residues" evidence="1">
    <location>
        <begin position="158"/>
        <end position="190"/>
    </location>
</feature>
<feature type="transmembrane region" description="Helical" evidence="2">
    <location>
        <begin position="72"/>
        <end position="97"/>
    </location>
</feature>
<accession>A0A811JS89</accession>
<keyword evidence="4" id="KW-1185">Reference proteome</keyword>
<dbReference type="AlphaFoldDB" id="A0A811JS89"/>
<sequence>MDTAETVAMAEDGESTGRSRRKSPIEQEIRFQGDGNSDKNSIYEMLGEDDDIIVFTPKIGAFGAPQCRCTTAVIALLAIIFGLVFSTSGLCILVFFVETEPTLLPLGITLSGLGIIMFVVGGLMWCSEFMCNNCLKKAYVKIKEAPLKNAIERRSRMASRSTQRTGSRLSTATKTSLQSGVSIRTTSTRY</sequence>
<keyword evidence="2" id="KW-1133">Transmembrane helix</keyword>
<name>A0A811JS89_9BILA</name>
<dbReference type="EMBL" id="CAJFCW020000001">
    <property type="protein sequence ID" value="CAG9081238.1"/>
    <property type="molecule type" value="Genomic_DNA"/>
</dbReference>
<feature type="region of interest" description="Disordered" evidence="1">
    <location>
        <begin position="1"/>
        <end position="24"/>
    </location>
</feature>
<evidence type="ECO:0000313" key="4">
    <source>
        <dbReference type="Proteomes" id="UP000614601"/>
    </source>
</evidence>
<gene>
    <name evidence="3" type="ORF">BOKJ2_LOCUS988</name>
</gene>
<organism evidence="3 4">
    <name type="scientific">Bursaphelenchus okinawaensis</name>
    <dbReference type="NCBI Taxonomy" id="465554"/>
    <lineage>
        <taxon>Eukaryota</taxon>
        <taxon>Metazoa</taxon>
        <taxon>Ecdysozoa</taxon>
        <taxon>Nematoda</taxon>
        <taxon>Chromadorea</taxon>
        <taxon>Rhabditida</taxon>
        <taxon>Tylenchina</taxon>
        <taxon>Tylenchomorpha</taxon>
        <taxon>Aphelenchoidea</taxon>
        <taxon>Aphelenchoididae</taxon>
        <taxon>Bursaphelenchus</taxon>
    </lineage>
</organism>
<feature type="region of interest" description="Disordered" evidence="1">
    <location>
        <begin position="153"/>
        <end position="190"/>
    </location>
</feature>
<dbReference type="EMBL" id="CAJFDH010000001">
    <property type="protein sequence ID" value="CAD5206304.1"/>
    <property type="molecule type" value="Genomic_DNA"/>
</dbReference>
<keyword evidence="2" id="KW-0812">Transmembrane</keyword>
<reference evidence="3" key="1">
    <citation type="submission" date="2020-09" db="EMBL/GenBank/DDBJ databases">
        <authorList>
            <person name="Kikuchi T."/>
        </authorList>
    </citation>
    <scope>NUCLEOTIDE SEQUENCE</scope>
    <source>
        <strain evidence="3">SH1</strain>
    </source>
</reference>
<evidence type="ECO:0000313" key="3">
    <source>
        <dbReference type="EMBL" id="CAD5206304.1"/>
    </source>
</evidence>
<comment type="caution">
    <text evidence="3">The sequence shown here is derived from an EMBL/GenBank/DDBJ whole genome shotgun (WGS) entry which is preliminary data.</text>
</comment>
<feature type="transmembrane region" description="Helical" evidence="2">
    <location>
        <begin position="103"/>
        <end position="126"/>
    </location>
</feature>
<evidence type="ECO:0000256" key="2">
    <source>
        <dbReference type="SAM" id="Phobius"/>
    </source>
</evidence>
<evidence type="ECO:0000256" key="1">
    <source>
        <dbReference type="SAM" id="MobiDB-lite"/>
    </source>
</evidence>
<dbReference type="OrthoDB" id="5810609at2759"/>
<proteinExistence type="predicted"/>
<dbReference type="Proteomes" id="UP000614601">
    <property type="component" value="Unassembled WGS sequence"/>
</dbReference>
<protein>
    <submittedName>
        <fullName evidence="3">Uncharacterized protein</fullName>
    </submittedName>
</protein>
<keyword evidence="2" id="KW-0472">Membrane</keyword>